<comment type="similarity">
    <text evidence="1">Belongs to the transferase hexapeptide repeat family.</text>
</comment>
<dbReference type="InterPro" id="IPR011004">
    <property type="entry name" value="Trimer_LpxA-like_sf"/>
</dbReference>
<dbReference type="PANTHER" id="PTHR23416">
    <property type="entry name" value="SIALIC ACID SYNTHASE-RELATED"/>
    <property type="match status" value="1"/>
</dbReference>
<dbReference type="PANTHER" id="PTHR23416:SF23">
    <property type="entry name" value="ACETYLTRANSFERASE C18B11.09C-RELATED"/>
    <property type="match status" value="1"/>
</dbReference>
<feature type="compositionally biased region" description="Basic and acidic residues" evidence="3">
    <location>
        <begin position="20"/>
        <end position="29"/>
    </location>
</feature>
<dbReference type="Gene3D" id="2.160.10.10">
    <property type="entry name" value="Hexapeptide repeat proteins"/>
    <property type="match status" value="1"/>
</dbReference>
<feature type="region of interest" description="Disordered" evidence="3">
    <location>
        <begin position="1"/>
        <end position="29"/>
    </location>
</feature>
<evidence type="ECO:0000313" key="4">
    <source>
        <dbReference type="EMBL" id="MDH0760397.1"/>
    </source>
</evidence>
<keyword evidence="2" id="KW-0808">Transferase</keyword>
<dbReference type="Proteomes" id="UP001160152">
    <property type="component" value="Unassembled WGS sequence"/>
</dbReference>
<comment type="caution">
    <text evidence="4">The sequence shown here is derived from an EMBL/GenBank/DDBJ whole genome shotgun (WGS) entry which is preliminary data.</text>
</comment>
<dbReference type="SUPFAM" id="SSF51161">
    <property type="entry name" value="Trimeric LpxA-like enzymes"/>
    <property type="match status" value="1"/>
</dbReference>
<dbReference type="GO" id="GO:0016740">
    <property type="term" value="F:transferase activity"/>
    <property type="evidence" value="ECO:0007669"/>
    <property type="project" value="UniProtKB-KW"/>
</dbReference>
<protein>
    <submittedName>
        <fullName evidence="4">Uncharacterized protein</fullName>
    </submittedName>
</protein>
<organism evidence="4 5">
    <name type="scientific">Pseudomonas juntendi</name>
    <dbReference type="NCBI Taxonomy" id="2666183"/>
    <lineage>
        <taxon>Bacteria</taxon>
        <taxon>Pseudomonadati</taxon>
        <taxon>Pseudomonadota</taxon>
        <taxon>Gammaproteobacteria</taxon>
        <taxon>Pseudomonadales</taxon>
        <taxon>Pseudomonadaceae</taxon>
        <taxon>Pseudomonas</taxon>
    </lineage>
</organism>
<reference evidence="4 5" key="1">
    <citation type="submission" date="2022-09" db="EMBL/GenBank/DDBJ databases">
        <title>Intensive care unit water sources are persistently colonized with multi-drug resistant bacteria and are the site of extensive horizontal gene transfer of antibiotic resistance genes.</title>
        <authorList>
            <person name="Diorio-Toth L."/>
        </authorList>
    </citation>
    <scope>NUCLEOTIDE SEQUENCE [LARGE SCALE GENOMIC DNA]</scope>
    <source>
        <strain evidence="4 5">GD03901</strain>
    </source>
</reference>
<evidence type="ECO:0000256" key="1">
    <source>
        <dbReference type="ARBA" id="ARBA00007274"/>
    </source>
</evidence>
<dbReference type="EMBL" id="JAOCBV010000002">
    <property type="protein sequence ID" value="MDH0760397.1"/>
    <property type="molecule type" value="Genomic_DNA"/>
</dbReference>
<sequence length="87" mass="9529">MLGPQALVHHQSRRSPRAAQEQRLHRTDHSKRSAWIWAGSVVLPGVSIGHNSEVAAHRVVTDDVPPNALYAGAPARFKKCLVVPHEA</sequence>
<evidence type="ECO:0000313" key="5">
    <source>
        <dbReference type="Proteomes" id="UP001160152"/>
    </source>
</evidence>
<name>A0ABD4YLG2_9PSED</name>
<evidence type="ECO:0000256" key="3">
    <source>
        <dbReference type="SAM" id="MobiDB-lite"/>
    </source>
</evidence>
<evidence type="ECO:0000256" key="2">
    <source>
        <dbReference type="ARBA" id="ARBA00022679"/>
    </source>
</evidence>
<dbReference type="InterPro" id="IPR051159">
    <property type="entry name" value="Hexapeptide_acetyltransf"/>
</dbReference>
<accession>A0ABD4YLG2</accession>
<dbReference type="AlphaFoldDB" id="A0ABD4YLG2"/>
<gene>
    <name evidence="4" type="ORF">N5C70_27430</name>
</gene>
<proteinExistence type="inferred from homology"/>